<evidence type="ECO:0000313" key="2">
    <source>
        <dbReference type="EMBL" id="MFC5988288.1"/>
    </source>
</evidence>
<proteinExistence type="predicted"/>
<keyword evidence="1" id="KW-0812">Transmembrane</keyword>
<dbReference type="RefSeq" id="WP_379895751.1">
    <property type="nucleotide sequence ID" value="NZ_CBCSCT010000015.1"/>
</dbReference>
<keyword evidence="1" id="KW-1133">Transmembrane helix</keyword>
<evidence type="ECO:0008006" key="4">
    <source>
        <dbReference type="Google" id="ProtNLM"/>
    </source>
</evidence>
<protein>
    <recommendedName>
        <fullName evidence="4">Sporulation protein YjcZ</fullName>
    </recommendedName>
</protein>
<name>A0ABW1ITX4_9BACL</name>
<comment type="caution">
    <text evidence="2">The sequence shown here is derived from an EMBL/GenBank/DDBJ whole genome shotgun (WGS) entry which is preliminary data.</text>
</comment>
<dbReference type="EMBL" id="JBHSQV010000179">
    <property type="protein sequence ID" value="MFC5988288.1"/>
    <property type="molecule type" value="Genomic_DNA"/>
</dbReference>
<keyword evidence="3" id="KW-1185">Reference proteome</keyword>
<accession>A0ABW1ITX4</accession>
<keyword evidence="1" id="KW-0472">Membrane</keyword>
<sequence length="70" mass="7836">MDHLHHLPNMQMPAYTANQAPAYTMGSHHDCHCHANPAPLPHYPVHGVPNAAFVLVLFVLLVIILRFAYI</sequence>
<reference evidence="3" key="1">
    <citation type="journal article" date="2019" name="Int. J. Syst. Evol. Microbiol.">
        <title>The Global Catalogue of Microorganisms (GCM) 10K type strain sequencing project: providing services to taxonomists for standard genome sequencing and annotation.</title>
        <authorList>
            <consortium name="The Broad Institute Genomics Platform"/>
            <consortium name="The Broad Institute Genome Sequencing Center for Infectious Disease"/>
            <person name="Wu L."/>
            <person name="Ma J."/>
        </authorList>
    </citation>
    <scope>NUCLEOTIDE SEQUENCE [LARGE SCALE GENOMIC DNA]</scope>
    <source>
        <strain evidence="3">CCM 8749</strain>
    </source>
</reference>
<feature type="transmembrane region" description="Helical" evidence="1">
    <location>
        <begin position="51"/>
        <end position="69"/>
    </location>
</feature>
<gene>
    <name evidence="2" type="ORF">ACFPXP_17940</name>
</gene>
<evidence type="ECO:0000256" key="1">
    <source>
        <dbReference type="SAM" id="Phobius"/>
    </source>
</evidence>
<evidence type="ECO:0000313" key="3">
    <source>
        <dbReference type="Proteomes" id="UP001596250"/>
    </source>
</evidence>
<organism evidence="2 3">
    <name type="scientific">Marinicrinis lubricantis</name>
    <dbReference type="NCBI Taxonomy" id="2086470"/>
    <lineage>
        <taxon>Bacteria</taxon>
        <taxon>Bacillati</taxon>
        <taxon>Bacillota</taxon>
        <taxon>Bacilli</taxon>
        <taxon>Bacillales</taxon>
        <taxon>Paenibacillaceae</taxon>
    </lineage>
</organism>
<dbReference type="Proteomes" id="UP001596250">
    <property type="component" value="Unassembled WGS sequence"/>
</dbReference>